<dbReference type="Pfam" id="PF01545">
    <property type="entry name" value="Cation_efflux"/>
    <property type="match status" value="1"/>
</dbReference>
<evidence type="ECO:0000256" key="1">
    <source>
        <dbReference type="ARBA" id="ARBA00004141"/>
    </source>
</evidence>
<evidence type="ECO:0000313" key="7">
    <source>
        <dbReference type="EMBL" id="SVB79218.1"/>
    </source>
</evidence>
<proteinExistence type="predicted"/>
<keyword evidence="5" id="KW-0472">Membrane</keyword>
<feature type="non-terminal residue" evidence="7">
    <location>
        <position position="70"/>
    </location>
</feature>
<keyword evidence="3" id="KW-0812">Transmembrane</keyword>
<accession>A0A382GVX1</accession>
<reference evidence="7" key="1">
    <citation type="submission" date="2018-05" db="EMBL/GenBank/DDBJ databases">
        <authorList>
            <person name="Lanie J.A."/>
            <person name="Ng W.-L."/>
            <person name="Kazmierczak K.M."/>
            <person name="Andrzejewski T.M."/>
            <person name="Davidsen T.M."/>
            <person name="Wayne K.J."/>
            <person name="Tettelin H."/>
            <person name="Glass J.I."/>
            <person name="Rusch D."/>
            <person name="Podicherti R."/>
            <person name="Tsui H.-C.T."/>
            <person name="Winkler M.E."/>
        </authorList>
    </citation>
    <scope>NUCLEOTIDE SEQUENCE</scope>
</reference>
<dbReference type="GO" id="GO:0006882">
    <property type="term" value="P:intracellular zinc ion homeostasis"/>
    <property type="evidence" value="ECO:0007669"/>
    <property type="project" value="TreeGrafter"/>
</dbReference>
<evidence type="ECO:0000256" key="5">
    <source>
        <dbReference type="ARBA" id="ARBA00023136"/>
    </source>
</evidence>
<evidence type="ECO:0000259" key="6">
    <source>
        <dbReference type="Pfam" id="PF01545"/>
    </source>
</evidence>
<dbReference type="InterPro" id="IPR058533">
    <property type="entry name" value="Cation_efflux_TM"/>
</dbReference>
<evidence type="ECO:0000256" key="3">
    <source>
        <dbReference type="ARBA" id="ARBA00022692"/>
    </source>
</evidence>
<dbReference type="Gene3D" id="1.20.1510.10">
    <property type="entry name" value="Cation efflux protein transmembrane domain"/>
    <property type="match status" value="1"/>
</dbReference>
<dbReference type="PANTHER" id="PTHR43840">
    <property type="entry name" value="MITOCHONDRIAL METAL TRANSPORTER 1-RELATED"/>
    <property type="match status" value="1"/>
</dbReference>
<dbReference type="EMBL" id="UINC01057734">
    <property type="protein sequence ID" value="SVB79218.1"/>
    <property type="molecule type" value="Genomic_DNA"/>
</dbReference>
<dbReference type="GO" id="GO:0015086">
    <property type="term" value="F:cadmium ion transmembrane transporter activity"/>
    <property type="evidence" value="ECO:0007669"/>
    <property type="project" value="TreeGrafter"/>
</dbReference>
<evidence type="ECO:0000256" key="4">
    <source>
        <dbReference type="ARBA" id="ARBA00022989"/>
    </source>
</evidence>
<name>A0A382GVX1_9ZZZZ</name>
<sequence>MRFATYASVFVASTLVLIKLHAWLLSDSVAVLSSLIDSALDAVASLLTLFAVHHALTPADREHRFGPGKA</sequence>
<dbReference type="SUPFAM" id="SSF161111">
    <property type="entry name" value="Cation efflux protein transmembrane domain-like"/>
    <property type="match status" value="1"/>
</dbReference>
<dbReference type="AlphaFoldDB" id="A0A382GVX1"/>
<keyword evidence="4" id="KW-1133">Transmembrane helix</keyword>
<comment type="subcellular location">
    <subcellularLocation>
        <location evidence="1">Membrane</location>
        <topology evidence="1">Multi-pass membrane protein</topology>
    </subcellularLocation>
</comment>
<dbReference type="GO" id="GO:0015341">
    <property type="term" value="F:zinc efflux antiporter activity"/>
    <property type="evidence" value="ECO:0007669"/>
    <property type="project" value="TreeGrafter"/>
</dbReference>
<gene>
    <name evidence="7" type="ORF">METZ01_LOCUS232072</name>
</gene>
<dbReference type="GO" id="GO:0005886">
    <property type="term" value="C:plasma membrane"/>
    <property type="evidence" value="ECO:0007669"/>
    <property type="project" value="TreeGrafter"/>
</dbReference>
<evidence type="ECO:0000256" key="2">
    <source>
        <dbReference type="ARBA" id="ARBA00022448"/>
    </source>
</evidence>
<dbReference type="PANTHER" id="PTHR43840:SF41">
    <property type="entry name" value="CATION-EFFLUX PUMP FIEF"/>
    <property type="match status" value="1"/>
</dbReference>
<keyword evidence="2" id="KW-0813">Transport</keyword>
<protein>
    <recommendedName>
        <fullName evidence="6">Cation efflux protein transmembrane domain-containing protein</fullName>
    </recommendedName>
</protein>
<dbReference type="InterPro" id="IPR050291">
    <property type="entry name" value="CDF_Transporter"/>
</dbReference>
<organism evidence="7">
    <name type="scientific">marine metagenome</name>
    <dbReference type="NCBI Taxonomy" id="408172"/>
    <lineage>
        <taxon>unclassified sequences</taxon>
        <taxon>metagenomes</taxon>
        <taxon>ecological metagenomes</taxon>
    </lineage>
</organism>
<dbReference type="GO" id="GO:0015093">
    <property type="term" value="F:ferrous iron transmembrane transporter activity"/>
    <property type="evidence" value="ECO:0007669"/>
    <property type="project" value="TreeGrafter"/>
</dbReference>
<feature type="domain" description="Cation efflux protein transmembrane" evidence="6">
    <location>
        <begin position="7"/>
        <end position="69"/>
    </location>
</feature>
<dbReference type="InterPro" id="IPR027469">
    <property type="entry name" value="Cation_efflux_TMD_sf"/>
</dbReference>